<evidence type="ECO:0000259" key="1">
    <source>
        <dbReference type="Pfam" id="PF02026"/>
    </source>
</evidence>
<dbReference type="GO" id="GO:0034704">
    <property type="term" value="C:calcium channel complex"/>
    <property type="evidence" value="ECO:0007669"/>
    <property type="project" value="TreeGrafter"/>
</dbReference>
<dbReference type="GO" id="GO:0005219">
    <property type="term" value="F:ryanodine-sensitive calcium-release channel activity"/>
    <property type="evidence" value="ECO:0007669"/>
    <property type="project" value="InterPro"/>
</dbReference>
<dbReference type="PRINTS" id="PR00795">
    <property type="entry name" value="RYANODINER"/>
</dbReference>
<dbReference type="Pfam" id="PF02026">
    <property type="entry name" value="RyR"/>
    <property type="match status" value="2"/>
</dbReference>
<gene>
    <name evidence="2" type="ORF">ASIM_LOCUS3978</name>
</gene>
<dbReference type="Gene3D" id="1.10.490.160">
    <property type="match status" value="2"/>
</dbReference>
<sequence>MFGGTHGRLRFGPPQAFSPLVEALSCELEVSECFSFGDLPKNTYSGPSTLHQNMEAFVPTPVDISSTVLPHFAMDIHQKLAENLHELWAMRKIELGWTFGEQRDESQRQHPCLTSFELLPMNEKNYNVNLAIDTMKTIDALGYNMVTEKPPVRLRPVRLPQNYQQFNGYKPQPLDAREIVLGDDMKPLVDALAKNTHNVWAREKIKRGWTFGLNEYVDSNQKRSPHLLPYEMVDQRIKDANRESAIEF</sequence>
<dbReference type="WBParaSite" id="ASIM_0000415901-mRNA-1">
    <property type="protein sequence ID" value="ASIM_0000415901-mRNA-1"/>
    <property type="gene ID" value="ASIM_0000415901"/>
</dbReference>
<feature type="domain" description="Ryanodine receptor Ryr" evidence="1">
    <location>
        <begin position="57"/>
        <end position="145"/>
    </location>
</feature>
<reference evidence="4" key="1">
    <citation type="submission" date="2017-02" db="UniProtKB">
        <authorList>
            <consortium name="WormBaseParasite"/>
        </authorList>
    </citation>
    <scope>IDENTIFICATION</scope>
</reference>
<dbReference type="PANTHER" id="PTHR46399">
    <property type="entry name" value="B30.2/SPRY DOMAIN-CONTAINING PROTEIN"/>
    <property type="match status" value="1"/>
</dbReference>
<dbReference type="OrthoDB" id="258495at2759"/>
<evidence type="ECO:0000313" key="2">
    <source>
        <dbReference type="EMBL" id="VDK22767.1"/>
    </source>
</evidence>
<accession>A0A0M3J998</accession>
<dbReference type="GO" id="GO:0014808">
    <property type="term" value="P:release of sequestered calcium ion into cytosol by sarcoplasmic reticulum"/>
    <property type="evidence" value="ECO:0007669"/>
    <property type="project" value="TreeGrafter"/>
</dbReference>
<keyword evidence="3" id="KW-1185">Reference proteome</keyword>
<dbReference type="PANTHER" id="PTHR46399:SF8">
    <property type="entry name" value="B30.2_SPRY DOMAIN-CONTAINING PROTEIN"/>
    <property type="match status" value="1"/>
</dbReference>
<dbReference type="GO" id="GO:0030018">
    <property type="term" value="C:Z disc"/>
    <property type="evidence" value="ECO:0007669"/>
    <property type="project" value="TreeGrafter"/>
</dbReference>
<reference evidence="2 3" key="2">
    <citation type="submission" date="2018-11" db="EMBL/GenBank/DDBJ databases">
        <authorList>
            <consortium name="Pathogen Informatics"/>
        </authorList>
    </citation>
    <scope>NUCLEOTIDE SEQUENCE [LARGE SCALE GENOMIC DNA]</scope>
</reference>
<dbReference type="InterPro" id="IPR013333">
    <property type="entry name" value="Ryan_recept"/>
</dbReference>
<protein>
    <submittedName>
        <fullName evidence="4">RyR domain-containing protein</fullName>
    </submittedName>
</protein>
<dbReference type="EMBL" id="UYRR01006589">
    <property type="protein sequence ID" value="VDK22767.1"/>
    <property type="molecule type" value="Genomic_DNA"/>
</dbReference>
<dbReference type="GO" id="GO:0005790">
    <property type="term" value="C:smooth endoplasmic reticulum"/>
    <property type="evidence" value="ECO:0007669"/>
    <property type="project" value="TreeGrafter"/>
</dbReference>
<dbReference type="GO" id="GO:0042383">
    <property type="term" value="C:sarcolemma"/>
    <property type="evidence" value="ECO:0007669"/>
    <property type="project" value="TreeGrafter"/>
</dbReference>
<dbReference type="FunFam" id="1.10.490.160:FF:000003">
    <property type="entry name" value="Ryanodine receptor, isoform E"/>
    <property type="match status" value="1"/>
</dbReference>
<dbReference type="GO" id="GO:0033017">
    <property type="term" value="C:sarcoplasmic reticulum membrane"/>
    <property type="evidence" value="ECO:0007669"/>
    <property type="project" value="TreeGrafter"/>
</dbReference>
<proteinExistence type="predicted"/>
<name>A0A0M3J998_ANISI</name>
<organism evidence="4">
    <name type="scientific">Anisakis simplex</name>
    <name type="common">Herring worm</name>
    <dbReference type="NCBI Taxonomy" id="6269"/>
    <lineage>
        <taxon>Eukaryota</taxon>
        <taxon>Metazoa</taxon>
        <taxon>Ecdysozoa</taxon>
        <taxon>Nematoda</taxon>
        <taxon>Chromadorea</taxon>
        <taxon>Rhabditida</taxon>
        <taxon>Spirurina</taxon>
        <taxon>Ascaridomorpha</taxon>
        <taxon>Ascaridoidea</taxon>
        <taxon>Anisakidae</taxon>
        <taxon>Anisakis</taxon>
        <taxon>Anisakis simplex complex</taxon>
    </lineage>
</organism>
<evidence type="ECO:0000313" key="3">
    <source>
        <dbReference type="Proteomes" id="UP000267096"/>
    </source>
</evidence>
<evidence type="ECO:0000313" key="4">
    <source>
        <dbReference type="WBParaSite" id="ASIM_0000415901-mRNA-1"/>
    </source>
</evidence>
<dbReference type="InterPro" id="IPR003032">
    <property type="entry name" value="Ryanodine_rcpt"/>
</dbReference>
<feature type="domain" description="Ryanodine receptor Ryr" evidence="1">
    <location>
        <begin position="169"/>
        <end position="247"/>
    </location>
</feature>
<dbReference type="AlphaFoldDB" id="A0A0M3J998"/>
<dbReference type="Proteomes" id="UP000267096">
    <property type="component" value="Unassembled WGS sequence"/>
</dbReference>
<dbReference type="GO" id="GO:0006941">
    <property type="term" value="P:striated muscle contraction"/>
    <property type="evidence" value="ECO:0007669"/>
    <property type="project" value="TreeGrafter"/>
</dbReference>
<dbReference type="InterPro" id="IPR015925">
    <property type="entry name" value="Ryanodine_IP3_receptor"/>
</dbReference>